<feature type="non-terminal residue" evidence="1">
    <location>
        <position position="1"/>
    </location>
</feature>
<evidence type="ECO:0000313" key="1">
    <source>
        <dbReference type="EMBL" id="GAA53593.1"/>
    </source>
</evidence>
<evidence type="ECO:0000313" key="2">
    <source>
        <dbReference type="Proteomes" id="UP000008909"/>
    </source>
</evidence>
<reference evidence="1" key="1">
    <citation type="journal article" date="2011" name="Genome Biol.">
        <title>The draft genome of the carcinogenic human liver fluke Clonorchis sinensis.</title>
        <authorList>
            <person name="Wang X."/>
            <person name="Chen W."/>
            <person name="Huang Y."/>
            <person name="Sun J."/>
            <person name="Men J."/>
            <person name="Liu H."/>
            <person name="Luo F."/>
            <person name="Guo L."/>
            <person name="Lv X."/>
            <person name="Deng C."/>
            <person name="Zhou C."/>
            <person name="Fan Y."/>
            <person name="Li X."/>
            <person name="Huang L."/>
            <person name="Hu Y."/>
            <person name="Liang C."/>
            <person name="Hu X."/>
            <person name="Xu J."/>
            <person name="Yu X."/>
        </authorList>
    </citation>
    <scope>NUCLEOTIDE SEQUENCE [LARGE SCALE GENOMIC DNA]</scope>
    <source>
        <strain evidence="1">Henan</strain>
    </source>
</reference>
<accession>G7YKW2</accession>
<name>G7YKW2_CLOSI</name>
<dbReference type="Proteomes" id="UP000008909">
    <property type="component" value="Unassembled WGS sequence"/>
</dbReference>
<organism evidence="1 2">
    <name type="scientific">Clonorchis sinensis</name>
    <name type="common">Chinese liver fluke</name>
    <dbReference type="NCBI Taxonomy" id="79923"/>
    <lineage>
        <taxon>Eukaryota</taxon>
        <taxon>Metazoa</taxon>
        <taxon>Spiralia</taxon>
        <taxon>Lophotrochozoa</taxon>
        <taxon>Platyhelminthes</taxon>
        <taxon>Trematoda</taxon>
        <taxon>Digenea</taxon>
        <taxon>Opisthorchiida</taxon>
        <taxon>Opisthorchiata</taxon>
        <taxon>Opisthorchiidae</taxon>
        <taxon>Clonorchis</taxon>
    </lineage>
</organism>
<keyword evidence="2" id="KW-1185">Reference proteome</keyword>
<reference key="2">
    <citation type="submission" date="2011-10" db="EMBL/GenBank/DDBJ databases">
        <title>The genome and transcriptome sequence of Clonorchis sinensis provide insights into the carcinogenic liver fluke.</title>
        <authorList>
            <person name="Wang X."/>
            <person name="Huang Y."/>
            <person name="Chen W."/>
            <person name="Liu H."/>
            <person name="Guo L."/>
            <person name="Chen Y."/>
            <person name="Luo F."/>
            <person name="Zhou W."/>
            <person name="Sun J."/>
            <person name="Mao Q."/>
            <person name="Liang P."/>
            <person name="Zhou C."/>
            <person name="Tian Y."/>
            <person name="Men J."/>
            <person name="Lv X."/>
            <person name="Huang L."/>
            <person name="Zhou J."/>
            <person name="Hu Y."/>
            <person name="Li R."/>
            <person name="Zhang F."/>
            <person name="Lei H."/>
            <person name="Li X."/>
            <person name="Hu X."/>
            <person name="Liang C."/>
            <person name="Xu J."/>
            <person name="Wu Z."/>
            <person name="Yu X."/>
        </authorList>
    </citation>
    <scope>NUCLEOTIDE SEQUENCE</scope>
    <source>
        <strain>Henan</strain>
    </source>
</reference>
<dbReference type="EMBL" id="DF143537">
    <property type="protein sequence ID" value="GAA53593.1"/>
    <property type="molecule type" value="Genomic_DNA"/>
</dbReference>
<sequence>GDYPGYVLQPVGAQAENTGARQKLLPFKFSLLALQKADYEVRHTDNETNAEMFSEPRFCNTFFGENLFDLEYAEVVLIFEKEDKAQMILDELIKAIPFFETPMASERYIPEYQAPCVSGFISSIYFAASNNTHVCRILLSNQQCTHGSLINTSETDLATIQFAFITVRLQLRRRHRSGTVDNGIY</sequence>
<proteinExistence type="predicted"/>
<gene>
    <name evidence="1" type="ORF">CLF_110585</name>
</gene>
<protein>
    <submittedName>
        <fullName evidence="1">Uncharacterized protein</fullName>
    </submittedName>
</protein>
<dbReference type="AlphaFoldDB" id="G7YKW2"/>